<dbReference type="Gene3D" id="3.40.630.30">
    <property type="match status" value="1"/>
</dbReference>
<accession>A0A164PPG1</accession>
<dbReference type="STRING" id="455432.AWN90_20240"/>
<dbReference type="OrthoDB" id="4464389at2"/>
<dbReference type="Pfam" id="PF09924">
    <property type="entry name" value="LPG_synthase_C"/>
    <property type="match status" value="1"/>
</dbReference>
<dbReference type="Proteomes" id="UP000076512">
    <property type="component" value="Unassembled WGS sequence"/>
</dbReference>
<keyword evidence="5" id="KW-0472">Membrane</keyword>
<protein>
    <recommendedName>
        <fullName evidence="6">Phosphatidylglycerol lysyltransferase C-terminal domain-containing protein</fullName>
    </recommendedName>
</protein>
<proteinExistence type="predicted"/>
<comment type="subcellular location">
    <subcellularLocation>
        <location evidence="1">Cell membrane</location>
        <topology evidence="1">Multi-pass membrane protein</topology>
    </subcellularLocation>
</comment>
<dbReference type="GO" id="GO:0005886">
    <property type="term" value="C:plasma membrane"/>
    <property type="evidence" value="ECO:0007669"/>
    <property type="project" value="UniProtKB-SubCell"/>
</dbReference>
<feature type="domain" description="Phosphatidylglycerol lysyltransferase C-terminal" evidence="6">
    <location>
        <begin position="4"/>
        <end position="298"/>
    </location>
</feature>
<keyword evidence="3" id="KW-0812">Transmembrane</keyword>
<sequence length="317" mass="35083">MLAAHTDNPSAFLALNRDKTCFTTPGIDGFVAYRRVGWYWVQFGGPFAPGPDRARLLADFLAAARAARRRVVAVQVPRDDADLYAGHRFSVNQLGASYALELNGWSLGGKRFVRLRNKISRAKRAGLTIEEIDPVAHAETLAAIDAQWLRGKGRRAHELAFTIGEIGGPLQPWRRLFLGTVDGTPIGYISYAPVFGARSGWLHDLSRRRPEAPPGVMEAVNLHAIERFRESGCAWLHFGFTPFTGLSDEHLHPSASRPATRMLRAAERRGGLFYPAATQLEYKLKWQPTATIPEYVAFRGRVAPGGILAFLRAIKAI</sequence>
<dbReference type="InterPro" id="IPR051211">
    <property type="entry name" value="PG_lysyltransferase"/>
</dbReference>
<keyword evidence="8" id="KW-1185">Reference proteome</keyword>
<dbReference type="PANTHER" id="PTHR34697">
    <property type="entry name" value="PHOSPHATIDYLGLYCEROL LYSYLTRANSFERASE"/>
    <property type="match status" value="1"/>
</dbReference>
<keyword evidence="2" id="KW-1003">Cell membrane</keyword>
<dbReference type="GO" id="GO:0016755">
    <property type="term" value="F:aminoacyltransferase activity"/>
    <property type="evidence" value="ECO:0007669"/>
    <property type="project" value="TreeGrafter"/>
</dbReference>
<dbReference type="EMBL" id="LWGR01000003">
    <property type="protein sequence ID" value="KZM75868.1"/>
    <property type="molecule type" value="Genomic_DNA"/>
</dbReference>
<evidence type="ECO:0000256" key="2">
    <source>
        <dbReference type="ARBA" id="ARBA00022475"/>
    </source>
</evidence>
<keyword evidence="4" id="KW-1133">Transmembrane helix</keyword>
<organism evidence="7 8">
    <name type="scientific">Nocardia terpenica</name>
    <dbReference type="NCBI Taxonomy" id="455432"/>
    <lineage>
        <taxon>Bacteria</taxon>
        <taxon>Bacillati</taxon>
        <taxon>Actinomycetota</taxon>
        <taxon>Actinomycetes</taxon>
        <taxon>Mycobacteriales</taxon>
        <taxon>Nocardiaceae</taxon>
        <taxon>Nocardia</taxon>
    </lineage>
</organism>
<evidence type="ECO:0000313" key="8">
    <source>
        <dbReference type="Proteomes" id="UP000076512"/>
    </source>
</evidence>
<evidence type="ECO:0000256" key="4">
    <source>
        <dbReference type="ARBA" id="ARBA00022989"/>
    </source>
</evidence>
<dbReference type="GO" id="GO:0055091">
    <property type="term" value="P:phospholipid homeostasis"/>
    <property type="evidence" value="ECO:0007669"/>
    <property type="project" value="TreeGrafter"/>
</dbReference>
<comment type="caution">
    <text evidence="7">The sequence shown here is derived from an EMBL/GenBank/DDBJ whole genome shotgun (WGS) entry which is preliminary data.</text>
</comment>
<evidence type="ECO:0000259" key="6">
    <source>
        <dbReference type="Pfam" id="PF09924"/>
    </source>
</evidence>
<evidence type="ECO:0000256" key="1">
    <source>
        <dbReference type="ARBA" id="ARBA00004651"/>
    </source>
</evidence>
<gene>
    <name evidence="7" type="ORF">AWN90_20240</name>
</gene>
<dbReference type="AlphaFoldDB" id="A0A164PPG1"/>
<dbReference type="SUPFAM" id="SSF55729">
    <property type="entry name" value="Acyl-CoA N-acyltransferases (Nat)"/>
    <property type="match status" value="1"/>
</dbReference>
<reference evidence="7 8" key="1">
    <citation type="submission" date="2016-04" db="EMBL/GenBank/DDBJ databases">
        <authorList>
            <person name="Evans L.H."/>
            <person name="Alamgir A."/>
            <person name="Owens N."/>
            <person name="Weber N.D."/>
            <person name="Virtaneva K."/>
            <person name="Barbian K."/>
            <person name="Babar A."/>
            <person name="Rosenke K."/>
        </authorList>
    </citation>
    <scope>NUCLEOTIDE SEQUENCE [LARGE SCALE GENOMIC DNA]</scope>
    <source>
        <strain evidence="7 8">IFM 0406</strain>
    </source>
</reference>
<dbReference type="PANTHER" id="PTHR34697:SF2">
    <property type="entry name" value="PHOSPHATIDYLGLYCEROL LYSYLTRANSFERASE"/>
    <property type="match status" value="1"/>
</dbReference>
<evidence type="ECO:0000256" key="3">
    <source>
        <dbReference type="ARBA" id="ARBA00022692"/>
    </source>
</evidence>
<name>A0A164PPG1_9NOCA</name>
<evidence type="ECO:0000256" key="5">
    <source>
        <dbReference type="ARBA" id="ARBA00023136"/>
    </source>
</evidence>
<dbReference type="InterPro" id="IPR024320">
    <property type="entry name" value="LPG_synthase_C"/>
</dbReference>
<dbReference type="InterPro" id="IPR016181">
    <property type="entry name" value="Acyl_CoA_acyltransferase"/>
</dbReference>
<evidence type="ECO:0000313" key="7">
    <source>
        <dbReference type="EMBL" id="KZM75868.1"/>
    </source>
</evidence>